<gene>
    <name evidence="1" type="ORF">AFUS01_LOCUS37350</name>
</gene>
<dbReference type="EMBL" id="CAJVCH010543180">
    <property type="protein sequence ID" value="CAG7827359.1"/>
    <property type="molecule type" value="Genomic_DNA"/>
</dbReference>
<keyword evidence="2" id="KW-1185">Reference proteome</keyword>
<reference evidence="1" key="1">
    <citation type="submission" date="2021-06" db="EMBL/GenBank/DDBJ databases">
        <authorList>
            <person name="Hodson N. C."/>
            <person name="Mongue J. A."/>
            <person name="Jaron S. K."/>
        </authorList>
    </citation>
    <scope>NUCLEOTIDE SEQUENCE</scope>
</reference>
<accession>A0A8J2LQ59</accession>
<organism evidence="1 2">
    <name type="scientific">Allacma fusca</name>
    <dbReference type="NCBI Taxonomy" id="39272"/>
    <lineage>
        <taxon>Eukaryota</taxon>
        <taxon>Metazoa</taxon>
        <taxon>Ecdysozoa</taxon>
        <taxon>Arthropoda</taxon>
        <taxon>Hexapoda</taxon>
        <taxon>Collembola</taxon>
        <taxon>Symphypleona</taxon>
        <taxon>Sminthuridae</taxon>
        <taxon>Allacma</taxon>
    </lineage>
</organism>
<dbReference type="Proteomes" id="UP000708208">
    <property type="component" value="Unassembled WGS sequence"/>
</dbReference>
<protein>
    <submittedName>
        <fullName evidence="1">Uncharacterized protein</fullName>
    </submittedName>
</protein>
<dbReference type="AlphaFoldDB" id="A0A8J2LQ59"/>
<proteinExistence type="predicted"/>
<evidence type="ECO:0000313" key="2">
    <source>
        <dbReference type="Proteomes" id="UP000708208"/>
    </source>
</evidence>
<sequence length="38" mass="4306">AALIAARRHWFVPLRPCVCAFVNKIYLKLLIYETDGSG</sequence>
<name>A0A8J2LQ59_9HEXA</name>
<feature type="non-terminal residue" evidence="1">
    <location>
        <position position="1"/>
    </location>
</feature>
<evidence type="ECO:0000313" key="1">
    <source>
        <dbReference type="EMBL" id="CAG7827359.1"/>
    </source>
</evidence>
<comment type="caution">
    <text evidence="1">The sequence shown here is derived from an EMBL/GenBank/DDBJ whole genome shotgun (WGS) entry which is preliminary data.</text>
</comment>